<feature type="chain" id="PRO_5030948886" evidence="1">
    <location>
        <begin position="26"/>
        <end position="175"/>
    </location>
</feature>
<feature type="domain" description="Ice-binding protein C-terminal" evidence="2">
    <location>
        <begin position="149"/>
        <end position="173"/>
    </location>
</feature>
<evidence type="ECO:0000259" key="2">
    <source>
        <dbReference type="Pfam" id="PF07589"/>
    </source>
</evidence>
<evidence type="ECO:0000313" key="3">
    <source>
        <dbReference type="EMBL" id="MYM70001.1"/>
    </source>
</evidence>
<dbReference type="NCBIfam" id="TIGR02595">
    <property type="entry name" value="PEP_CTERM"/>
    <property type="match status" value="1"/>
</dbReference>
<proteinExistence type="predicted"/>
<accession>A0A7X4GUP8</accession>
<comment type="caution">
    <text evidence="3">The sequence shown here is derived from an EMBL/GenBank/DDBJ whole genome shotgun (WGS) entry which is preliminary data.</text>
</comment>
<dbReference type="InterPro" id="IPR013424">
    <property type="entry name" value="Ice-binding_C"/>
</dbReference>
<evidence type="ECO:0000256" key="1">
    <source>
        <dbReference type="SAM" id="SignalP"/>
    </source>
</evidence>
<feature type="signal peptide" evidence="1">
    <location>
        <begin position="1"/>
        <end position="25"/>
    </location>
</feature>
<dbReference type="Proteomes" id="UP000450012">
    <property type="component" value="Unassembled WGS sequence"/>
</dbReference>
<keyword evidence="4" id="KW-1185">Reference proteome</keyword>
<dbReference type="RefSeq" id="WP_161016487.1">
    <property type="nucleotide sequence ID" value="NZ_WWCK01000007.1"/>
</dbReference>
<dbReference type="EMBL" id="WWCK01000007">
    <property type="protein sequence ID" value="MYM70001.1"/>
    <property type="molecule type" value="Genomic_DNA"/>
</dbReference>
<name>A0A7X4GUP8_9BURK</name>
<dbReference type="Pfam" id="PF07589">
    <property type="entry name" value="PEP-CTERM"/>
    <property type="match status" value="1"/>
</dbReference>
<dbReference type="NCBIfam" id="NF038126">
    <property type="entry name" value="PEP_CTERM_FxDxF"/>
    <property type="match status" value="1"/>
</dbReference>
<organism evidence="3 4">
    <name type="scientific">Duganella rivi</name>
    <dbReference type="NCBI Taxonomy" id="2666083"/>
    <lineage>
        <taxon>Bacteria</taxon>
        <taxon>Pseudomonadati</taxon>
        <taxon>Pseudomonadota</taxon>
        <taxon>Betaproteobacteria</taxon>
        <taxon>Burkholderiales</taxon>
        <taxon>Oxalobacteraceae</taxon>
        <taxon>Telluria group</taxon>
        <taxon>Duganella</taxon>
    </lineage>
</organism>
<evidence type="ECO:0000313" key="4">
    <source>
        <dbReference type="Proteomes" id="UP000450012"/>
    </source>
</evidence>
<dbReference type="AlphaFoldDB" id="A0A7X4GUP8"/>
<gene>
    <name evidence="3" type="ORF">GTP45_24580</name>
</gene>
<sequence>MNKNKLHLQTLALAVMLAASSMASATAPQGPGAVTLTNTAGNLWTASIGNTPVLGMFTDIFTFTNPVTAGSTAYGTLVNTSFSGWSNVTFLAADLNGISLLTGAIPAGPMTFNVATLLPSSVTGPLTLTIHGTSNGGSYGGDINVLMAPIPEPETYGMMIAGLGILAMLARRRKQ</sequence>
<reference evidence="3 4" key="1">
    <citation type="submission" date="2019-12" db="EMBL/GenBank/DDBJ databases">
        <title>Novel species isolated from a subtropical stream in China.</title>
        <authorList>
            <person name="Lu H."/>
        </authorList>
    </citation>
    <scope>NUCLEOTIDE SEQUENCE [LARGE SCALE GENOMIC DNA]</scope>
    <source>
        <strain evidence="3 4">FT55W</strain>
    </source>
</reference>
<protein>
    <submittedName>
        <fullName evidence="3">PEP-CTERM sorting domain-containing protein</fullName>
    </submittedName>
</protein>
<keyword evidence="1" id="KW-0732">Signal</keyword>